<reference evidence="2 3" key="1">
    <citation type="journal article" date="2021" name="BMC Biol.">
        <title>Horizontally acquired antibacterial genes associated with adaptive radiation of ladybird beetles.</title>
        <authorList>
            <person name="Li H.S."/>
            <person name="Tang X.F."/>
            <person name="Huang Y.H."/>
            <person name="Xu Z.Y."/>
            <person name="Chen M.L."/>
            <person name="Du X.Y."/>
            <person name="Qiu B.Y."/>
            <person name="Chen P.T."/>
            <person name="Zhang W."/>
            <person name="Slipinski A."/>
            <person name="Escalona H.E."/>
            <person name="Waterhouse R.M."/>
            <person name="Zwick A."/>
            <person name="Pang H."/>
        </authorList>
    </citation>
    <scope>NUCLEOTIDE SEQUENCE [LARGE SCALE GENOMIC DNA]</scope>
    <source>
        <strain evidence="2">SYSU2018</strain>
    </source>
</reference>
<evidence type="ECO:0000313" key="3">
    <source>
        <dbReference type="Proteomes" id="UP001516400"/>
    </source>
</evidence>
<comment type="caution">
    <text evidence="2">The sequence shown here is derived from an EMBL/GenBank/DDBJ whole genome shotgun (WGS) entry which is preliminary data.</text>
</comment>
<evidence type="ECO:0000256" key="1">
    <source>
        <dbReference type="SAM" id="MobiDB-lite"/>
    </source>
</evidence>
<organism evidence="2 3">
    <name type="scientific">Cryptolaemus montrouzieri</name>
    <dbReference type="NCBI Taxonomy" id="559131"/>
    <lineage>
        <taxon>Eukaryota</taxon>
        <taxon>Metazoa</taxon>
        <taxon>Ecdysozoa</taxon>
        <taxon>Arthropoda</taxon>
        <taxon>Hexapoda</taxon>
        <taxon>Insecta</taxon>
        <taxon>Pterygota</taxon>
        <taxon>Neoptera</taxon>
        <taxon>Endopterygota</taxon>
        <taxon>Coleoptera</taxon>
        <taxon>Polyphaga</taxon>
        <taxon>Cucujiformia</taxon>
        <taxon>Coccinelloidea</taxon>
        <taxon>Coccinellidae</taxon>
        <taxon>Scymninae</taxon>
        <taxon>Scymnini</taxon>
        <taxon>Cryptolaemus</taxon>
    </lineage>
</organism>
<gene>
    <name evidence="2" type="ORF">HHI36_022167</name>
</gene>
<accession>A0ABD2MZ02</accession>
<proteinExistence type="predicted"/>
<keyword evidence="3" id="KW-1185">Reference proteome</keyword>
<feature type="region of interest" description="Disordered" evidence="1">
    <location>
        <begin position="1"/>
        <end position="60"/>
    </location>
</feature>
<dbReference type="Proteomes" id="UP001516400">
    <property type="component" value="Unassembled WGS sequence"/>
</dbReference>
<evidence type="ECO:0000313" key="2">
    <source>
        <dbReference type="EMBL" id="KAL3271695.1"/>
    </source>
</evidence>
<feature type="compositionally biased region" description="Polar residues" evidence="1">
    <location>
        <begin position="8"/>
        <end position="20"/>
    </location>
</feature>
<dbReference type="EMBL" id="JABFTP020000042">
    <property type="protein sequence ID" value="KAL3271695.1"/>
    <property type="molecule type" value="Genomic_DNA"/>
</dbReference>
<feature type="compositionally biased region" description="Polar residues" evidence="1">
    <location>
        <begin position="37"/>
        <end position="54"/>
    </location>
</feature>
<sequence length="60" mass="6715">MDKAARDNYSNQKNSNNDAYKTSRGESVAAPGYLGSKSDTQNRCEQLNPNNQKYADSRKN</sequence>
<dbReference type="AlphaFoldDB" id="A0ABD2MZ02"/>
<name>A0ABD2MZ02_9CUCU</name>
<protein>
    <submittedName>
        <fullName evidence="2">Uncharacterized protein</fullName>
    </submittedName>
</protein>